<keyword evidence="6" id="KW-0418">Kinase</keyword>
<dbReference type="EC" id="2.7.11.1" evidence="2"/>
<name>A0A8C2XQT0_CYCLU</name>
<keyword evidence="7 10" id="KW-0067">ATP-binding</keyword>
<dbReference type="PROSITE" id="PS50011">
    <property type="entry name" value="PROTEIN_KINASE_DOM"/>
    <property type="match status" value="1"/>
</dbReference>
<dbReference type="InterPro" id="IPR051138">
    <property type="entry name" value="PIM_Ser/Thr_kinase"/>
</dbReference>
<dbReference type="PROSITE" id="PS00108">
    <property type="entry name" value="PROTEIN_KINASE_ST"/>
    <property type="match status" value="1"/>
</dbReference>
<reference evidence="14" key="2">
    <citation type="submission" date="2025-09" db="UniProtKB">
        <authorList>
            <consortium name="Ensembl"/>
        </authorList>
    </citation>
    <scope>IDENTIFICATION</scope>
</reference>
<evidence type="ECO:0000256" key="8">
    <source>
        <dbReference type="ARBA" id="ARBA00047899"/>
    </source>
</evidence>
<dbReference type="InterPro" id="IPR017441">
    <property type="entry name" value="Protein_kinase_ATP_BS"/>
</dbReference>
<dbReference type="GO" id="GO:0005524">
    <property type="term" value="F:ATP binding"/>
    <property type="evidence" value="ECO:0007669"/>
    <property type="project" value="UniProtKB-UniRule"/>
</dbReference>
<dbReference type="AlphaFoldDB" id="A0A8C2XQT0"/>
<keyword evidence="3 11" id="KW-0723">Serine/threonine-protein kinase</keyword>
<dbReference type="Pfam" id="PF00069">
    <property type="entry name" value="Pkinase"/>
    <property type="match status" value="2"/>
</dbReference>
<dbReference type="Ensembl" id="ENSCLMT00005023267.1">
    <property type="protein sequence ID" value="ENSCLMP00005022191.1"/>
    <property type="gene ID" value="ENSCLMG00005011012.1"/>
</dbReference>
<dbReference type="InterPro" id="IPR000719">
    <property type="entry name" value="Prot_kinase_dom"/>
</dbReference>
<evidence type="ECO:0000256" key="7">
    <source>
        <dbReference type="ARBA" id="ARBA00022840"/>
    </source>
</evidence>
<dbReference type="GeneTree" id="ENSGT00950000182996"/>
<evidence type="ECO:0000256" key="11">
    <source>
        <dbReference type="RuleBase" id="RU000304"/>
    </source>
</evidence>
<protein>
    <recommendedName>
        <fullName evidence="2">non-specific serine/threonine protein kinase</fullName>
        <ecNumber evidence="2">2.7.11.1</ecNumber>
    </recommendedName>
</protein>
<evidence type="ECO:0000313" key="14">
    <source>
        <dbReference type="Ensembl" id="ENSCLMP00005022191.1"/>
    </source>
</evidence>
<dbReference type="InterPro" id="IPR011009">
    <property type="entry name" value="Kinase-like_dom_sf"/>
</dbReference>
<dbReference type="InterPro" id="IPR008271">
    <property type="entry name" value="Ser/Thr_kinase_AS"/>
</dbReference>
<evidence type="ECO:0000256" key="12">
    <source>
        <dbReference type="SAM" id="MobiDB-lite"/>
    </source>
</evidence>
<evidence type="ECO:0000256" key="3">
    <source>
        <dbReference type="ARBA" id="ARBA00022527"/>
    </source>
</evidence>
<evidence type="ECO:0000256" key="1">
    <source>
        <dbReference type="ARBA" id="ARBA00005505"/>
    </source>
</evidence>
<evidence type="ECO:0000313" key="15">
    <source>
        <dbReference type="Proteomes" id="UP000694565"/>
    </source>
</evidence>
<evidence type="ECO:0000259" key="13">
    <source>
        <dbReference type="PROSITE" id="PS50011"/>
    </source>
</evidence>
<dbReference type="FunFam" id="3.30.200.20:FF:000475">
    <property type="entry name" value="Serine/threonine-protein kinase"/>
    <property type="match status" value="1"/>
</dbReference>
<feature type="compositionally biased region" description="Polar residues" evidence="12">
    <location>
        <begin position="23"/>
        <end position="36"/>
    </location>
</feature>
<dbReference type="Gene3D" id="1.10.510.10">
    <property type="entry name" value="Transferase(Phosphotransferase) domain 1"/>
    <property type="match status" value="1"/>
</dbReference>
<dbReference type="SUPFAM" id="SSF56112">
    <property type="entry name" value="Protein kinase-like (PK-like)"/>
    <property type="match status" value="1"/>
</dbReference>
<evidence type="ECO:0000256" key="2">
    <source>
        <dbReference type="ARBA" id="ARBA00012513"/>
    </source>
</evidence>
<dbReference type="SMART" id="SM00220">
    <property type="entry name" value="S_TKc"/>
    <property type="match status" value="1"/>
</dbReference>
<dbReference type="PROSITE" id="PS00107">
    <property type="entry name" value="PROTEIN_KINASE_ATP"/>
    <property type="match status" value="1"/>
</dbReference>
<evidence type="ECO:0000256" key="10">
    <source>
        <dbReference type="PROSITE-ProRule" id="PRU10141"/>
    </source>
</evidence>
<dbReference type="GO" id="GO:0007346">
    <property type="term" value="P:regulation of mitotic cell cycle"/>
    <property type="evidence" value="ECO:0007669"/>
    <property type="project" value="TreeGrafter"/>
</dbReference>
<comment type="catalytic activity">
    <reaction evidence="9">
        <text>L-seryl-[protein] + ATP = O-phospho-L-seryl-[protein] + ADP + H(+)</text>
        <dbReference type="Rhea" id="RHEA:17989"/>
        <dbReference type="Rhea" id="RHEA-COMP:9863"/>
        <dbReference type="Rhea" id="RHEA-COMP:11604"/>
        <dbReference type="ChEBI" id="CHEBI:15378"/>
        <dbReference type="ChEBI" id="CHEBI:29999"/>
        <dbReference type="ChEBI" id="CHEBI:30616"/>
        <dbReference type="ChEBI" id="CHEBI:83421"/>
        <dbReference type="ChEBI" id="CHEBI:456216"/>
        <dbReference type="EC" id="2.7.11.1"/>
    </reaction>
</comment>
<keyword evidence="4" id="KW-0808">Transferase</keyword>
<comment type="catalytic activity">
    <reaction evidence="8">
        <text>L-threonyl-[protein] + ATP = O-phospho-L-threonyl-[protein] + ADP + H(+)</text>
        <dbReference type="Rhea" id="RHEA:46608"/>
        <dbReference type="Rhea" id="RHEA-COMP:11060"/>
        <dbReference type="Rhea" id="RHEA-COMP:11605"/>
        <dbReference type="ChEBI" id="CHEBI:15378"/>
        <dbReference type="ChEBI" id="CHEBI:30013"/>
        <dbReference type="ChEBI" id="CHEBI:30616"/>
        <dbReference type="ChEBI" id="CHEBI:61977"/>
        <dbReference type="ChEBI" id="CHEBI:456216"/>
        <dbReference type="EC" id="2.7.11.1"/>
    </reaction>
</comment>
<evidence type="ECO:0000256" key="4">
    <source>
        <dbReference type="ARBA" id="ARBA00022679"/>
    </source>
</evidence>
<feature type="region of interest" description="Disordered" evidence="12">
    <location>
        <begin position="1"/>
        <end position="56"/>
    </location>
</feature>
<evidence type="ECO:0000256" key="9">
    <source>
        <dbReference type="ARBA" id="ARBA00048679"/>
    </source>
</evidence>
<proteinExistence type="inferred from homology"/>
<comment type="similarity">
    <text evidence="1">Belongs to the protein kinase superfamily. CAMK Ser/Thr protein kinase family. PIM subfamily.</text>
</comment>
<evidence type="ECO:0000256" key="5">
    <source>
        <dbReference type="ARBA" id="ARBA00022741"/>
    </source>
</evidence>
<dbReference type="PANTHER" id="PTHR22984">
    <property type="entry name" value="SERINE/THREONINE-PROTEIN KINASE PIM"/>
    <property type="match status" value="1"/>
</dbReference>
<dbReference type="GO" id="GO:0043066">
    <property type="term" value="P:negative regulation of apoptotic process"/>
    <property type="evidence" value="ECO:0007669"/>
    <property type="project" value="TreeGrafter"/>
</dbReference>
<evidence type="ECO:0000256" key="6">
    <source>
        <dbReference type="ARBA" id="ARBA00022777"/>
    </source>
</evidence>
<dbReference type="GO" id="GO:0004674">
    <property type="term" value="F:protein serine/threonine kinase activity"/>
    <property type="evidence" value="ECO:0007669"/>
    <property type="project" value="UniProtKB-KW"/>
</dbReference>
<dbReference type="GO" id="GO:0005737">
    <property type="term" value="C:cytoplasm"/>
    <property type="evidence" value="ECO:0007669"/>
    <property type="project" value="TreeGrafter"/>
</dbReference>
<dbReference type="Proteomes" id="UP000694565">
    <property type="component" value="Unplaced"/>
</dbReference>
<reference evidence="14" key="1">
    <citation type="submission" date="2025-08" db="UniProtKB">
        <authorList>
            <consortium name="Ensembl"/>
        </authorList>
    </citation>
    <scope>IDENTIFICATION</scope>
</reference>
<feature type="binding site" evidence="10">
    <location>
        <position position="150"/>
    </location>
    <ligand>
        <name>ATP</name>
        <dbReference type="ChEBI" id="CHEBI:30616"/>
    </ligand>
</feature>
<keyword evidence="5 10" id="KW-0547">Nucleotide-binding</keyword>
<organism evidence="14 15">
    <name type="scientific">Cyclopterus lumpus</name>
    <name type="common">Lumpsucker</name>
    <dbReference type="NCBI Taxonomy" id="8103"/>
    <lineage>
        <taxon>Eukaryota</taxon>
        <taxon>Metazoa</taxon>
        <taxon>Chordata</taxon>
        <taxon>Craniata</taxon>
        <taxon>Vertebrata</taxon>
        <taxon>Euteleostomi</taxon>
        <taxon>Actinopterygii</taxon>
        <taxon>Neopterygii</taxon>
        <taxon>Teleostei</taxon>
        <taxon>Neoteleostei</taxon>
        <taxon>Acanthomorphata</taxon>
        <taxon>Eupercaria</taxon>
        <taxon>Perciformes</taxon>
        <taxon>Cottioidei</taxon>
        <taxon>Cottales</taxon>
        <taxon>Cyclopteridae</taxon>
        <taxon>Cyclopterus</taxon>
    </lineage>
</organism>
<keyword evidence="15" id="KW-1185">Reference proteome</keyword>
<accession>A0A8C2XQT0</accession>
<dbReference type="PANTHER" id="PTHR22984:SF11">
    <property type="entry name" value="AURORA KINASE-RELATED"/>
    <property type="match status" value="1"/>
</dbReference>
<sequence length="361" mass="40645">MGKVLGKLFKTEEKDIVPGEGNTEVTQDGESPQRRGSMQLDPIPCEDELPSTSEDISVVPGRLKRKRMEDGESLRREKSRRLDPILEPIVESAKRKAVADDGPVQKKNRVLDPSAVFKAKYRQQKKLGQGGFGCVYAGFRREDNLPVAIKHITIDEDLLLHEDSDGNQIPVEVAVLYKLGAESERHSAHVDLLDWYIVDEKLILVLERPMPAVDLSNYIETKGAIDLQEKHIFHRDIKPENLLIETCMKAPRVRVIDFGLSCFGGEDDAYDTFYGTHVPPEWSSREEYKAGPSTVFQIGVVLFFMRHKAAFTPEISRCDGSQDLNLSSPFATDGKDFFEACLHVDPDIPSIQKICKIVSFF</sequence>
<dbReference type="Gene3D" id="3.30.200.20">
    <property type="entry name" value="Phosphorylase Kinase, domain 1"/>
    <property type="match status" value="1"/>
</dbReference>
<feature type="domain" description="Protein kinase" evidence="13">
    <location>
        <begin position="121"/>
        <end position="361"/>
    </location>
</feature>